<sequence length="184" mass="21158">MNRDPAMTRLTTERLILRPWREEDLPDLARINADPRVMEHFPSVMSEEESRAMLARLMRHQREHGFAPLAMVRTGSERVIGCAGLQVPAFAADFTPCVEIAWRLDADHWGQELATEAARAALEDGFGRLGLAEILSFTVPANRRSWRLMERLGMRRDPAADFDHPGLPPGHRLSRHWLYRLRRD</sequence>
<dbReference type="SUPFAM" id="SSF55729">
    <property type="entry name" value="Acyl-CoA N-acyltransferases (Nat)"/>
    <property type="match status" value="1"/>
</dbReference>
<evidence type="ECO:0000313" key="3">
    <source>
        <dbReference type="Proteomes" id="UP000645257"/>
    </source>
</evidence>
<reference evidence="2" key="2">
    <citation type="submission" date="2020-09" db="EMBL/GenBank/DDBJ databases">
        <authorList>
            <person name="Sun Q."/>
            <person name="Kim S."/>
        </authorList>
    </citation>
    <scope>NUCLEOTIDE SEQUENCE</scope>
    <source>
        <strain evidence="2">KCTC 32182</strain>
    </source>
</reference>
<comment type="caution">
    <text evidence="2">The sequence shown here is derived from an EMBL/GenBank/DDBJ whole genome shotgun (WGS) entry which is preliminary data.</text>
</comment>
<accession>A0A918P4Y1</accession>
<name>A0A918P4Y1_9NEIS</name>
<dbReference type="PANTHER" id="PTHR43792">
    <property type="entry name" value="GNAT FAMILY, PUTATIVE (AFU_ORTHOLOGUE AFUA_3G00765)-RELATED-RELATED"/>
    <property type="match status" value="1"/>
</dbReference>
<evidence type="ECO:0000259" key="1">
    <source>
        <dbReference type="PROSITE" id="PS51186"/>
    </source>
</evidence>
<dbReference type="InterPro" id="IPR016181">
    <property type="entry name" value="Acyl_CoA_acyltransferase"/>
</dbReference>
<dbReference type="GO" id="GO:0016747">
    <property type="term" value="F:acyltransferase activity, transferring groups other than amino-acyl groups"/>
    <property type="evidence" value="ECO:0007669"/>
    <property type="project" value="InterPro"/>
</dbReference>
<dbReference type="Pfam" id="PF13302">
    <property type="entry name" value="Acetyltransf_3"/>
    <property type="match status" value="1"/>
</dbReference>
<proteinExistence type="predicted"/>
<dbReference type="EMBL" id="BMYX01000015">
    <property type="protein sequence ID" value="GGY21063.1"/>
    <property type="molecule type" value="Genomic_DNA"/>
</dbReference>
<evidence type="ECO:0000313" key="2">
    <source>
        <dbReference type="EMBL" id="GGY21063.1"/>
    </source>
</evidence>
<dbReference type="InterPro" id="IPR051531">
    <property type="entry name" value="N-acetyltransferase"/>
</dbReference>
<dbReference type="Gene3D" id="3.40.630.30">
    <property type="match status" value="1"/>
</dbReference>
<reference evidence="2" key="1">
    <citation type="journal article" date="2014" name="Int. J. Syst. Evol. Microbiol.">
        <title>Complete genome sequence of Corynebacterium casei LMG S-19264T (=DSM 44701T), isolated from a smear-ripened cheese.</title>
        <authorList>
            <consortium name="US DOE Joint Genome Institute (JGI-PGF)"/>
            <person name="Walter F."/>
            <person name="Albersmeier A."/>
            <person name="Kalinowski J."/>
            <person name="Ruckert C."/>
        </authorList>
    </citation>
    <scope>NUCLEOTIDE SEQUENCE</scope>
    <source>
        <strain evidence="2">KCTC 32182</strain>
    </source>
</reference>
<keyword evidence="3" id="KW-1185">Reference proteome</keyword>
<dbReference type="InterPro" id="IPR000182">
    <property type="entry name" value="GNAT_dom"/>
</dbReference>
<dbReference type="PANTHER" id="PTHR43792:SF1">
    <property type="entry name" value="N-ACETYLTRANSFERASE DOMAIN-CONTAINING PROTEIN"/>
    <property type="match status" value="1"/>
</dbReference>
<dbReference type="PROSITE" id="PS51186">
    <property type="entry name" value="GNAT"/>
    <property type="match status" value="1"/>
</dbReference>
<feature type="domain" description="N-acetyltransferase" evidence="1">
    <location>
        <begin position="15"/>
        <end position="184"/>
    </location>
</feature>
<protein>
    <submittedName>
        <fullName evidence="2">N-acetyltransferase</fullName>
    </submittedName>
</protein>
<gene>
    <name evidence="2" type="ORF">GCM10011289_25920</name>
</gene>
<dbReference type="AlphaFoldDB" id="A0A918P4Y1"/>
<organism evidence="2 3">
    <name type="scientific">Paludibacterium paludis</name>
    <dbReference type="NCBI Taxonomy" id="1225769"/>
    <lineage>
        <taxon>Bacteria</taxon>
        <taxon>Pseudomonadati</taxon>
        <taxon>Pseudomonadota</taxon>
        <taxon>Betaproteobacteria</taxon>
        <taxon>Neisseriales</taxon>
        <taxon>Chromobacteriaceae</taxon>
        <taxon>Paludibacterium</taxon>
    </lineage>
</organism>
<dbReference type="Proteomes" id="UP000645257">
    <property type="component" value="Unassembled WGS sequence"/>
</dbReference>